<comment type="caution">
    <text evidence="2">The sequence shown here is derived from an EMBL/GenBank/DDBJ whole genome shotgun (WGS) entry which is preliminary data.</text>
</comment>
<dbReference type="AlphaFoldDB" id="A0A0M2PWD7"/>
<organism evidence="2 3">
    <name type="scientific">Prochlorothrix hollandica PCC 9006 = CALU 1027</name>
    <dbReference type="NCBI Taxonomy" id="317619"/>
    <lineage>
        <taxon>Bacteria</taxon>
        <taxon>Bacillati</taxon>
        <taxon>Cyanobacteriota</taxon>
        <taxon>Cyanophyceae</taxon>
        <taxon>Prochlorotrichales</taxon>
        <taxon>Prochlorotrichaceae</taxon>
        <taxon>Prochlorothrix</taxon>
    </lineage>
</organism>
<protein>
    <submittedName>
        <fullName evidence="2">Membrane protein</fullName>
    </submittedName>
</protein>
<feature type="transmembrane region" description="Helical" evidence="1">
    <location>
        <begin position="84"/>
        <end position="107"/>
    </location>
</feature>
<dbReference type="STRING" id="317619.GCA_000332315_02372"/>
<keyword evidence="3" id="KW-1185">Reference proteome</keyword>
<keyword evidence="1" id="KW-0812">Transmembrane</keyword>
<dbReference type="Proteomes" id="UP000034681">
    <property type="component" value="Unassembled WGS sequence"/>
</dbReference>
<sequence length="112" mass="12027">MGREPDPQAEPWPWLRPLHIALGVGLVLLVLGLLTIGVVGTLGHFGSLGHSPHLVMGLTVVAITLASAWSATRIGPDRPWARSLHLSLNGLLFLALALVSWTGWTVVQKYLP</sequence>
<name>A0A0M2PWD7_PROHO</name>
<reference evidence="2" key="1">
    <citation type="submission" date="2012-04" db="EMBL/GenBank/DDBJ databases">
        <authorList>
            <person name="Borisov I.G."/>
            <person name="Ivanikova N.V."/>
            <person name="Pinevich A.V."/>
        </authorList>
    </citation>
    <scope>NUCLEOTIDE SEQUENCE</scope>
    <source>
        <strain evidence="2">CALU 1027</strain>
    </source>
</reference>
<accession>A0A0M2PWD7</accession>
<dbReference type="EMBL" id="AJTX02000006">
    <property type="protein sequence ID" value="KKI99397.1"/>
    <property type="molecule type" value="Genomic_DNA"/>
</dbReference>
<dbReference type="Pfam" id="PF13301">
    <property type="entry name" value="DUF4079"/>
    <property type="match status" value="1"/>
</dbReference>
<feature type="transmembrane region" description="Helical" evidence="1">
    <location>
        <begin position="20"/>
        <end position="42"/>
    </location>
</feature>
<feature type="transmembrane region" description="Helical" evidence="1">
    <location>
        <begin position="54"/>
        <end position="72"/>
    </location>
</feature>
<keyword evidence="1" id="KW-1133">Transmembrane helix</keyword>
<keyword evidence="1" id="KW-0472">Membrane</keyword>
<gene>
    <name evidence="2" type="ORF">PROH_15985</name>
</gene>
<dbReference type="eggNOG" id="ENOG50316M1">
    <property type="taxonomic scope" value="Bacteria"/>
</dbReference>
<evidence type="ECO:0000313" key="3">
    <source>
        <dbReference type="Proteomes" id="UP000034681"/>
    </source>
</evidence>
<evidence type="ECO:0000256" key="1">
    <source>
        <dbReference type="SAM" id="Phobius"/>
    </source>
</evidence>
<proteinExistence type="predicted"/>
<dbReference type="InterPro" id="IPR025067">
    <property type="entry name" value="DUF4079"/>
</dbReference>
<evidence type="ECO:0000313" key="2">
    <source>
        <dbReference type="EMBL" id="KKI99397.1"/>
    </source>
</evidence>